<comment type="caution">
    <text evidence="2">The sequence shown here is derived from an EMBL/GenBank/DDBJ whole genome shotgun (WGS) entry which is preliminary data.</text>
</comment>
<dbReference type="PANTHER" id="PTHR42852">
    <property type="entry name" value="THIOL:DISULFIDE INTERCHANGE PROTEIN DSBE"/>
    <property type="match status" value="1"/>
</dbReference>
<dbReference type="RefSeq" id="WP_386102895.1">
    <property type="nucleotide sequence ID" value="NZ_JBHUOZ010000003.1"/>
</dbReference>
<keyword evidence="3" id="KW-1185">Reference proteome</keyword>
<proteinExistence type="predicted"/>
<dbReference type="PANTHER" id="PTHR42852:SF17">
    <property type="entry name" value="THIOREDOXIN-LIKE PROTEIN HI_1115"/>
    <property type="match status" value="1"/>
</dbReference>
<dbReference type="SUPFAM" id="SSF52833">
    <property type="entry name" value="Thioredoxin-like"/>
    <property type="match status" value="1"/>
</dbReference>
<evidence type="ECO:0000313" key="3">
    <source>
        <dbReference type="Proteomes" id="UP001597511"/>
    </source>
</evidence>
<evidence type="ECO:0000313" key="2">
    <source>
        <dbReference type="EMBL" id="MFD2921829.1"/>
    </source>
</evidence>
<reference evidence="3" key="1">
    <citation type="journal article" date="2019" name="Int. J. Syst. Evol. Microbiol.">
        <title>The Global Catalogue of Microorganisms (GCM) 10K type strain sequencing project: providing services to taxonomists for standard genome sequencing and annotation.</title>
        <authorList>
            <consortium name="The Broad Institute Genomics Platform"/>
            <consortium name="The Broad Institute Genome Sequencing Center for Infectious Disease"/>
            <person name="Wu L."/>
            <person name="Ma J."/>
        </authorList>
    </citation>
    <scope>NUCLEOTIDE SEQUENCE [LARGE SCALE GENOMIC DNA]</scope>
    <source>
        <strain evidence="3">KCTC 23299</strain>
    </source>
</reference>
<gene>
    <name evidence="2" type="ORF">ACFS6H_19070</name>
</gene>
<feature type="domain" description="Thioredoxin" evidence="1">
    <location>
        <begin position="16"/>
        <end position="156"/>
    </location>
</feature>
<dbReference type="Gene3D" id="3.40.30.10">
    <property type="entry name" value="Glutaredoxin"/>
    <property type="match status" value="1"/>
</dbReference>
<dbReference type="EMBL" id="JBHUOZ010000003">
    <property type="protein sequence ID" value="MFD2921829.1"/>
    <property type="molecule type" value="Genomic_DNA"/>
</dbReference>
<evidence type="ECO:0000259" key="1">
    <source>
        <dbReference type="PROSITE" id="PS51352"/>
    </source>
</evidence>
<name>A0ABW6A8W5_9BACT</name>
<accession>A0ABW6A8W5</accession>
<protein>
    <submittedName>
        <fullName evidence="2">TlpA family protein disulfide reductase</fullName>
    </submittedName>
</protein>
<dbReference type="InterPro" id="IPR050553">
    <property type="entry name" value="Thioredoxin_ResA/DsbE_sf"/>
</dbReference>
<dbReference type="Pfam" id="PF00578">
    <property type="entry name" value="AhpC-TSA"/>
    <property type="match status" value="1"/>
</dbReference>
<dbReference type="InterPro" id="IPR036249">
    <property type="entry name" value="Thioredoxin-like_sf"/>
</dbReference>
<dbReference type="Proteomes" id="UP001597511">
    <property type="component" value="Unassembled WGS sequence"/>
</dbReference>
<dbReference type="InterPro" id="IPR000866">
    <property type="entry name" value="AhpC/TSA"/>
</dbReference>
<sequence length="161" mass="18192">MKLLLSIAIIFSCIAGKAQSPIAKIKITDLEKTIAETKTPLVINFWATFCIPCIEELPYFLEAANTYKKDSLTLLLVSLDLEDEYPAGIQKFIGKHKIQVPVAWLDETNADYFLPKIDKNWEGAIPATLFINNATGYRSFHGDQLSREKLISTIQQMLQKK</sequence>
<dbReference type="InterPro" id="IPR013766">
    <property type="entry name" value="Thioredoxin_domain"/>
</dbReference>
<organism evidence="2 3">
    <name type="scientific">Terrimonas rubra</name>
    <dbReference type="NCBI Taxonomy" id="1035890"/>
    <lineage>
        <taxon>Bacteria</taxon>
        <taxon>Pseudomonadati</taxon>
        <taxon>Bacteroidota</taxon>
        <taxon>Chitinophagia</taxon>
        <taxon>Chitinophagales</taxon>
        <taxon>Chitinophagaceae</taxon>
        <taxon>Terrimonas</taxon>
    </lineage>
</organism>
<dbReference type="CDD" id="cd02966">
    <property type="entry name" value="TlpA_like_family"/>
    <property type="match status" value="1"/>
</dbReference>
<dbReference type="PROSITE" id="PS51352">
    <property type="entry name" value="THIOREDOXIN_2"/>
    <property type="match status" value="1"/>
</dbReference>